<dbReference type="FunFam" id="3.30.70.270:FF:000001">
    <property type="entry name" value="Diguanylate cyclase domain protein"/>
    <property type="match status" value="1"/>
</dbReference>
<evidence type="ECO:0000313" key="3">
    <source>
        <dbReference type="Proteomes" id="UP000030008"/>
    </source>
</evidence>
<dbReference type="Proteomes" id="UP000030008">
    <property type="component" value="Unassembled WGS sequence"/>
</dbReference>
<dbReference type="SUPFAM" id="SSF55073">
    <property type="entry name" value="Nucleotide cyclase"/>
    <property type="match status" value="1"/>
</dbReference>
<comment type="caution">
    <text evidence="2">The sequence shown here is derived from an EMBL/GenBank/DDBJ whole genome shotgun (WGS) entry which is preliminary data.</text>
</comment>
<evidence type="ECO:0000259" key="1">
    <source>
        <dbReference type="PROSITE" id="PS50887"/>
    </source>
</evidence>
<dbReference type="Pfam" id="PF13426">
    <property type="entry name" value="PAS_9"/>
    <property type="match status" value="1"/>
</dbReference>
<sequence>MVQMKQSAAGSADMGMMEDLQLAVSLHRMDDVLTLLWANTAFYQMLGKKQEDFKESVVFSSCFSDFIQDYQTLYSLLCAADQHGQRQVKLRSSMRIAGADRMVEIAGTIRASEGEGQEILLCYTPMPKLLDEREQLLSAKQEMTDNFEWMMAANTGNVYISDMDTYELLYVNKKSCDTLQASEAQLLGRKCYEAIQGLDAPCPFCTNAYLKKNETYNWEFYNSKLKRTFMIKNRMLDWFGHRSRIELSYDMYSEEYKLAKKDQEREAILKTIPAGMVRIDARDLDTILWHNGIFLDMIGYTQVQLEEELHFRCSKYVHLDDLPRISLVCAGLKNTGDNAVLEARAYTRSKEERIWTVTLCYISGEDSWDGIPSFYSIGLDITKERLQMEKLRHKAEKDTLTGVYNRETMKQQLQSYLIENPKTVNALIMVDTDNFKQINDTHGHITGDLVLSEMAAGMKRNVRKDDLVGRIGGDEFTIFLKNISSATTAMDKAEELLAMFQQLFSNEKKPIAVTCSMGIAMYPRDGESFQELYECADKALYQAKQRGKNGCCMYDDSLLQNQEYLQNSSLGAAIDSEQNYAESQDNLARYVFRILYHYEHLDEAVNLVLEIVGKQFDVSRSYIFENTRDGSHGFNTYEWCNEGISSEMKQLQNVNYKELGDYEALFQEDHIFYCRDIQSLSPTLVELFESQGIHSTLQCAFYDNGIFRGFIGFDECTGSRFWTREEVSSLTLISQILATFLKLNRMEAETSVKE</sequence>
<dbReference type="PANTHER" id="PTHR44757">
    <property type="entry name" value="DIGUANYLATE CYCLASE DGCP"/>
    <property type="match status" value="1"/>
</dbReference>
<dbReference type="Pfam" id="PF00990">
    <property type="entry name" value="GGDEF"/>
    <property type="match status" value="1"/>
</dbReference>
<dbReference type="Gene3D" id="3.30.450.20">
    <property type="entry name" value="PAS domain"/>
    <property type="match status" value="1"/>
</dbReference>
<organism evidence="2 3">
    <name type="scientific">Clostridium innocuum</name>
    <dbReference type="NCBI Taxonomy" id="1522"/>
    <lineage>
        <taxon>Bacteria</taxon>
        <taxon>Bacillati</taxon>
        <taxon>Bacillota</taxon>
        <taxon>Clostridia</taxon>
        <taxon>Eubacteriales</taxon>
        <taxon>Clostridiaceae</taxon>
        <taxon>Clostridium</taxon>
    </lineage>
</organism>
<dbReference type="InterPro" id="IPR035965">
    <property type="entry name" value="PAS-like_dom_sf"/>
</dbReference>
<reference evidence="2 3" key="1">
    <citation type="submission" date="2014-08" db="EMBL/GenBank/DDBJ databases">
        <title>Clostridium innocuum, an unnegligible vancomycin-resistant pathogen causing extra-intestinal infections.</title>
        <authorList>
            <person name="Feng Y."/>
            <person name="Chiu C.-H."/>
        </authorList>
    </citation>
    <scope>NUCLEOTIDE SEQUENCE [LARGE SCALE GENOMIC DNA]</scope>
    <source>
        <strain evidence="2 3">AN88</strain>
    </source>
</reference>
<dbReference type="NCBIfam" id="TIGR00254">
    <property type="entry name" value="GGDEF"/>
    <property type="match status" value="1"/>
</dbReference>
<dbReference type="CDD" id="cd01949">
    <property type="entry name" value="GGDEF"/>
    <property type="match status" value="1"/>
</dbReference>
<dbReference type="PROSITE" id="PS50887">
    <property type="entry name" value="GGDEF"/>
    <property type="match status" value="1"/>
</dbReference>
<dbReference type="SUPFAM" id="SSF55785">
    <property type="entry name" value="PYP-like sensor domain (PAS domain)"/>
    <property type="match status" value="1"/>
</dbReference>
<proteinExistence type="predicted"/>
<dbReference type="AlphaFoldDB" id="A0A099I8P9"/>
<dbReference type="InterPro" id="IPR000014">
    <property type="entry name" value="PAS"/>
</dbReference>
<dbReference type="SMART" id="SM00267">
    <property type="entry name" value="GGDEF"/>
    <property type="match status" value="1"/>
</dbReference>
<feature type="domain" description="GGDEF" evidence="1">
    <location>
        <begin position="423"/>
        <end position="556"/>
    </location>
</feature>
<dbReference type="PANTHER" id="PTHR44757:SF2">
    <property type="entry name" value="BIOFILM ARCHITECTURE MAINTENANCE PROTEIN MBAA"/>
    <property type="match status" value="1"/>
</dbReference>
<dbReference type="InterPro" id="IPR029016">
    <property type="entry name" value="GAF-like_dom_sf"/>
</dbReference>
<dbReference type="Pfam" id="PF13188">
    <property type="entry name" value="PAS_8"/>
    <property type="match status" value="1"/>
</dbReference>
<dbReference type="InterPro" id="IPR052155">
    <property type="entry name" value="Biofilm_reg_signaling"/>
</dbReference>
<dbReference type="RefSeq" id="WP_044905304.1">
    <property type="nucleotide sequence ID" value="NZ_JQIF01000042.1"/>
</dbReference>
<dbReference type="Gene3D" id="3.30.70.270">
    <property type="match status" value="1"/>
</dbReference>
<dbReference type="Gene3D" id="3.30.450.40">
    <property type="match status" value="1"/>
</dbReference>
<dbReference type="EMBL" id="JQIF01000042">
    <property type="protein sequence ID" value="KGJ53273.1"/>
    <property type="molecule type" value="Genomic_DNA"/>
</dbReference>
<dbReference type="InterPro" id="IPR043128">
    <property type="entry name" value="Rev_trsase/Diguanyl_cyclase"/>
</dbReference>
<evidence type="ECO:0000313" key="2">
    <source>
        <dbReference type="EMBL" id="KGJ53273.1"/>
    </source>
</evidence>
<gene>
    <name evidence="2" type="ORF">CIAN88_10075</name>
</gene>
<dbReference type="InterPro" id="IPR029787">
    <property type="entry name" value="Nucleotide_cyclase"/>
</dbReference>
<protein>
    <submittedName>
        <fullName evidence="2">Diguanylate cyclase</fullName>
    </submittedName>
</protein>
<dbReference type="InterPro" id="IPR000160">
    <property type="entry name" value="GGDEF_dom"/>
</dbReference>
<accession>A0A099I8P9</accession>
<name>A0A099I8P9_CLOIN</name>
<dbReference type="SUPFAM" id="SSF55781">
    <property type="entry name" value="GAF domain-like"/>
    <property type="match status" value="1"/>
</dbReference>